<gene>
    <name evidence="4" type="ORF">WM40_27025</name>
</gene>
<dbReference type="Gene3D" id="3.40.630.70">
    <property type="entry name" value="Leucyl/phenylalanyl-tRNA-protein transferase, C-terminal domain"/>
    <property type="match status" value="1"/>
</dbReference>
<dbReference type="Gene3D" id="3.30.70.3550">
    <property type="entry name" value="Leucyl/phenylalanyl-tRNA-protein transferase, N-terminal domain"/>
    <property type="match status" value="1"/>
</dbReference>
<dbReference type="Proteomes" id="UP000033618">
    <property type="component" value="Unassembled WGS sequence"/>
</dbReference>
<dbReference type="GO" id="GO:0005737">
    <property type="term" value="C:cytoplasm"/>
    <property type="evidence" value="ECO:0007669"/>
    <property type="project" value="TreeGrafter"/>
</dbReference>
<dbReference type="HAMAP" id="MF_00688">
    <property type="entry name" value="Leu_Phe_trans"/>
    <property type="match status" value="1"/>
</dbReference>
<evidence type="ECO:0000313" key="5">
    <source>
        <dbReference type="Proteomes" id="UP000033618"/>
    </source>
</evidence>
<dbReference type="InterPro" id="IPR042203">
    <property type="entry name" value="Leu/Phe-tRNA_Trfase_C"/>
</dbReference>
<dbReference type="InterPro" id="IPR042221">
    <property type="entry name" value="Leu/Phe-tRNA_Trfase_N"/>
</dbReference>
<dbReference type="Pfam" id="PF03588">
    <property type="entry name" value="Leu_Phe_trans"/>
    <property type="match status" value="1"/>
</dbReference>
<dbReference type="GO" id="GO:0030163">
    <property type="term" value="P:protein catabolic process"/>
    <property type="evidence" value="ECO:0007669"/>
    <property type="project" value="InterPro"/>
</dbReference>
<keyword evidence="2 4" id="KW-0808">Transferase</keyword>
<evidence type="ECO:0000313" key="4">
    <source>
        <dbReference type="EMBL" id="KKB60812.1"/>
    </source>
</evidence>
<dbReference type="RefSeq" id="WP_046154635.1">
    <property type="nucleotide sequence ID" value="NZ_LAQU01000187.1"/>
</dbReference>
<feature type="non-terminal residue" evidence="4">
    <location>
        <position position="137"/>
    </location>
</feature>
<dbReference type="STRING" id="28092.WM40_27025"/>
<evidence type="ECO:0000256" key="1">
    <source>
        <dbReference type="ARBA" id="ARBA00022490"/>
    </source>
</evidence>
<dbReference type="InterPro" id="IPR004616">
    <property type="entry name" value="Leu/Phe-tRNA_Trfase"/>
</dbReference>
<evidence type="ECO:0000256" key="2">
    <source>
        <dbReference type="ARBA" id="ARBA00022679"/>
    </source>
</evidence>
<dbReference type="GO" id="GO:0008914">
    <property type="term" value="F:leucyl-tRNA--protein transferase activity"/>
    <property type="evidence" value="ECO:0007669"/>
    <property type="project" value="InterPro"/>
</dbReference>
<keyword evidence="3" id="KW-0012">Acyltransferase</keyword>
<dbReference type="PANTHER" id="PTHR30098:SF2">
    <property type="entry name" value="LEUCYL_PHENYLALANYL-TRNA--PROTEIN TRANSFERASE"/>
    <property type="match status" value="1"/>
</dbReference>
<dbReference type="InterPro" id="IPR016181">
    <property type="entry name" value="Acyl_CoA_acyltransferase"/>
</dbReference>
<dbReference type="EMBL" id="LAQU01000187">
    <property type="protein sequence ID" value="KKB60812.1"/>
    <property type="molecule type" value="Genomic_DNA"/>
</dbReference>
<keyword evidence="5" id="KW-1185">Reference proteome</keyword>
<dbReference type="PANTHER" id="PTHR30098">
    <property type="entry name" value="LEUCYL/PHENYLALANYL-TRNA--PROTEIN TRANSFERASE"/>
    <property type="match status" value="1"/>
</dbReference>
<organism evidence="4 5">
    <name type="scientific">Robbsia andropogonis</name>
    <dbReference type="NCBI Taxonomy" id="28092"/>
    <lineage>
        <taxon>Bacteria</taxon>
        <taxon>Pseudomonadati</taxon>
        <taxon>Pseudomonadota</taxon>
        <taxon>Betaproteobacteria</taxon>
        <taxon>Burkholderiales</taxon>
        <taxon>Burkholderiaceae</taxon>
        <taxon>Robbsia</taxon>
    </lineage>
</organism>
<dbReference type="SUPFAM" id="SSF55729">
    <property type="entry name" value="Acyl-CoA N-acyltransferases (Nat)"/>
    <property type="match status" value="1"/>
</dbReference>
<sequence length="137" mass="15219">MITWLSAIDPFPPLQRALDAESDAPGLLAASAELTPERLESAYRQGIFPWYSDGQPVLWWSPNPRMVLSPSNLNIARSLRKTLRAVLRDPRWDIRVDEDFTAVMRACATAPRDGQGGTWITDDIVAAYGSLHRTGLA</sequence>
<proteinExistence type="inferred from homology"/>
<evidence type="ECO:0000256" key="3">
    <source>
        <dbReference type="ARBA" id="ARBA00023315"/>
    </source>
</evidence>
<accession>A0A0F5JTY5</accession>
<name>A0A0F5JTY5_9BURK</name>
<keyword evidence="1" id="KW-0963">Cytoplasm</keyword>
<comment type="caution">
    <text evidence="4">The sequence shown here is derived from an EMBL/GenBank/DDBJ whole genome shotgun (WGS) entry which is preliminary data.</text>
</comment>
<reference evidence="4 5" key="1">
    <citation type="submission" date="2015-03" db="EMBL/GenBank/DDBJ databases">
        <title>Draft Genome Sequence of Burkholderia andropogonis type strain ICMP2807, isolated from Sorghum bicolor.</title>
        <authorList>
            <person name="Lopes-Santos L."/>
            <person name="Castro D.B."/>
            <person name="Ottoboni L.M."/>
            <person name="Park D."/>
            <person name="Weirc B.S."/>
            <person name="Destefano S.A."/>
        </authorList>
    </citation>
    <scope>NUCLEOTIDE SEQUENCE [LARGE SCALE GENOMIC DNA]</scope>
    <source>
        <strain evidence="4 5">ICMP2807</strain>
    </source>
</reference>
<protein>
    <submittedName>
        <fullName evidence="4">Leucyl/phenylalanyl-tRNA--protein transferase</fullName>
    </submittedName>
</protein>
<dbReference type="AlphaFoldDB" id="A0A0F5JTY5"/>